<evidence type="ECO:0000313" key="2">
    <source>
        <dbReference type="Proteomes" id="UP001157160"/>
    </source>
</evidence>
<comment type="caution">
    <text evidence="1">The sequence shown here is derived from an EMBL/GenBank/DDBJ whole genome shotgun (WGS) entry which is preliminary data.</text>
</comment>
<organism evidence="1 2">
    <name type="scientific">Arenivirga flava</name>
    <dbReference type="NCBI Taxonomy" id="1930060"/>
    <lineage>
        <taxon>Bacteria</taxon>
        <taxon>Bacillati</taxon>
        <taxon>Actinomycetota</taxon>
        <taxon>Actinomycetes</taxon>
        <taxon>Micrococcales</taxon>
        <taxon>Microbacteriaceae</taxon>
        <taxon>Arenivirga</taxon>
    </lineage>
</organism>
<dbReference type="InterPro" id="IPR029058">
    <property type="entry name" value="AB_hydrolase_fold"/>
</dbReference>
<gene>
    <name evidence="1" type="ORF">GCM10025874_22440</name>
</gene>
<proteinExistence type="predicted"/>
<dbReference type="Proteomes" id="UP001157160">
    <property type="component" value="Unassembled WGS sequence"/>
</dbReference>
<evidence type="ECO:0000313" key="1">
    <source>
        <dbReference type="EMBL" id="GMA28991.1"/>
    </source>
</evidence>
<dbReference type="SUPFAM" id="SSF53474">
    <property type="entry name" value="alpha/beta-Hydrolases"/>
    <property type="match status" value="1"/>
</dbReference>
<reference evidence="1 2" key="1">
    <citation type="journal article" date="2014" name="Int. J. Syst. Evol. Microbiol.">
        <title>Complete genome sequence of Corynebacterium casei LMG S-19264T (=DSM 44701T), isolated from a smear-ripened cheese.</title>
        <authorList>
            <consortium name="US DOE Joint Genome Institute (JGI-PGF)"/>
            <person name="Walter F."/>
            <person name="Albersmeier A."/>
            <person name="Kalinowski J."/>
            <person name="Ruckert C."/>
        </authorList>
    </citation>
    <scope>NUCLEOTIDE SEQUENCE [LARGE SCALE GENOMIC DNA]</scope>
    <source>
        <strain evidence="1 2">NBRC 112289</strain>
    </source>
</reference>
<dbReference type="EMBL" id="BSUL01000001">
    <property type="protein sequence ID" value="GMA28991.1"/>
    <property type="molecule type" value="Genomic_DNA"/>
</dbReference>
<keyword evidence="2" id="KW-1185">Reference proteome</keyword>
<evidence type="ECO:0008006" key="3">
    <source>
        <dbReference type="Google" id="ProtNLM"/>
    </source>
</evidence>
<protein>
    <recommendedName>
        <fullName evidence="3">Alpha/beta hydrolase</fullName>
    </recommendedName>
</protein>
<accession>A0AA37UKJ5</accession>
<dbReference type="AlphaFoldDB" id="A0AA37UKJ5"/>
<sequence length="472" mass="48141">MRVTAGGVAVETGALLEQSLRLHRAAGLLASNGRALAAAGAELRSLGGPAAVASGRVEELRSRCATAAEEAHRMAEALRAAAGNYGAAEQGSGAAVTALAAMLAGELGRVAPFLLALGMGPGRIVGLLAAAAAGQSVPWVLLAGTVVLADPERRREVQAGLEAIGPRVLADPAVVAAIRLAVQSSDDLLMGWAQLPGPMRQLLGESGLGVVDARDTAGWLLGVGGALGLLRETPVAVAARQHETVAPAVTVQERVERIPHAGDGEQIRVERFEDGSGEPRFEVYIGPTLSAELRTGDEPFDPASIVGLIAGDHAGSLRAVEAALREAGARPGDAVMAVGYSQGGMVAAGLAERSEFDVQGLITVGAPTANIAVPESTTVIALAHDDDGLAHAGGEPGLQHSVTVERAALPKGFAFGGDLFPAHDLGRYAETAGMADAHDDERLQAAIAEFEAFGASSEVREATTFRATRVEQ</sequence>
<dbReference type="Gene3D" id="3.40.50.1820">
    <property type="entry name" value="alpha/beta hydrolase"/>
    <property type="match status" value="1"/>
</dbReference>
<name>A0AA37UKJ5_9MICO</name>